<dbReference type="Gene3D" id="1.10.10.10">
    <property type="entry name" value="Winged helix-like DNA-binding domain superfamily/Winged helix DNA-binding domain"/>
    <property type="match status" value="1"/>
</dbReference>
<dbReference type="GO" id="GO:0043565">
    <property type="term" value="F:sequence-specific DNA binding"/>
    <property type="evidence" value="ECO:0007669"/>
    <property type="project" value="TreeGrafter"/>
</dbReference>
<dbReference type="AlphaFoldDB" id="A0A7C9II29"/>
<keyword evidence="7" id="KW-1185">Reference proteome</keyword>
<dbReference type="InterPro" id="IPR005119">
    <property type="entry name" value="LysR_subst-bd"/>
</dbReference>
<dbReference type="InterPro" id="IPR036390">
    <property type="entry name" value="WH_DNA-bd_sf"/>
</dbReference>
<evidence type="ECO:0000256" key="3">
    <source>
        <dbReference type="ARBA" id="ARBA00023125"/>
    </source>
</evidence>
<dbReference type="Gene3D" id="3.40.190.10">
    <property type="entry name" value="Periplasmic binding protein-like II"/>
    <property type="match status" value="2"/>
</dbReference>
<dbReference type="EMBL" id="WUPT01000002">
    <property type="protein sequence ID" value="MXQ08102.1"/>
    <property type="molecule type" value="Genomic_DNA"/>
</dbReference>
<comment type="caution">
    <text evidence="6">The sequence shown here is derived from an EMBL/GenBank/DDBJ whole genome shotgun (WGS) entry which is preliminary data.</text>
</comment>
<dbReference type="GO" id="GO:0006351">
    <property type="term" value="P:DNA-templated transcription"/>
    <property type="evidence" value="ECO:0007669"/>
    <property type="project" value="TreeGrafter"/>
</dbReference>
<gene>
    <name evidence="6" type="ORF">GQ651_09635</name>
</gene>
<dbReference type="InterPro" id="IPR058163">
    <property type="entry name" value="LysR-type_TF_proteobact-type"/>
</dbReference>
<dbReference type="GO" id="GO:0003700">
    <property type="term" value="F:DNA-binding transcription factor activity"/>
    <property type="evidence" value="ECO:0007669"/>
    <property type="project" value="InterPro"/>
</dbReference>
<keyword evidence="4" id="KW-0804">Transcription</keyword>
<dbReference type="SUPFAM" id="SSF46785">
    <property type="entry name" value="Winged helix' DNA-binding domain"/>
    <property type="match status" value="1"/>
</dbReference>
<evidence type="ECO:0000313" key="6">
    <source>
        <dbReference type="EMBL" id="MXQ08102.1"/>
    </source>
</evidence>
<dbReference type="InterPro" id="IPR000847">
    <property type="entry name" value="LysR_HTH_N"/>
</dbReference>
<evidence type="ECO:0000256" key="4">
    <source>
        <dbReference type="ARBA" id="ARBA00023163"/>
    </source>
</evidence>
<evidence type="ECO:0000259" key="5">
    <source>
        <dbReference type="PROSITE" id="PS50931"/>
    </source>
</evidence>
<name>A0A7C9II29_9RHOB</name>
<organism evidence="6 7">
    <name type="scientific">Kangsaoukella pontilimi</name>
    <dbReference type="NCBI Taxonomy" id="2691042"/>
    <lineage>
        <taxon>Bacteria</taxon>
        <taxon>Pseudomonadati</taxon>
        <taxon>Pseudomonadota</taxon>
        <taxon>Alphaproteobacteria</taxon>
        <taxon>Rhodobacterales</taxon>
        <taxon>Paracoccaceae</taxon>
        <taxon>Kangsaoukella</taxon>
    </lineage>
</organism>
<dbReference type="Proteomes" id="UP000480350">
    <property type="component" value="Unassembled WGS sequence"/>
</dbReference>
<dbReference type="Pfam" id="PF00126">
    <property type="entry name" value="HTH_1"/>
    <property type="match status" value="1"/>
</dbReference>
<comment type="similarity">
    <text evidence="1">Belongs to the LysR transcriptional regulatory family.</text>
</comment>
<accession>A0A7C9II29</accession>
<dbReference type="SUPFAM" id="SSF53850">
    <property type="entry name" value="Periplasmic binding protein-like II"/>
    <property type="match status" value="1"/>
</dbReference>
<dbReference type="RefSeq" id="WP_160764050.1">
    <property type="nucleotide sequence ID" value="NZ_WUPT01000002.1"/>
</dbReference>
<dbReference type="Pfam" id="PF03466">
    <property type="entry name" value="LysR_substrate"/>
    <property type="match status" value="1"/>
</dbReference>
<evidence type="ECO:0000256" key="2">
    <source>
        <dbReference type="ARBA" id="ARBA00023015"/>
    </source>
</evidence>
<dbReference type="PANTHER" id="PTHR30537">
    <property type="entry name" value="HTH-TYPE TRANSCRIPTIONAL REGULATOR"/>
    <property type="match status" value="1"/>
</dbReference>
<dbReference type="InterPro" id="IPR036388">
    <property type="entry name" value="WH-like_DNA-bd_sf"/>
</dbReference>
<reference evidence="6 7" key="2">
    <citation type="submission" date="2020-03" db="EMBL/GenBank/DDBJ databases">
        <title>Kangsaoukella pontilimi gen. nov., sp. nov., a new member of the family Rhodobacteraceae isolated from a tidal mudflat.</title>
        <authorList>
            <person name="Kim I.S."/>
        </authorList>
    </citation>
    <scope>NUCLEOTIDE SEQUENCE [LARGE SCALE GENOMIC DNA]</scope>
    <source>
        <strain evidence="6 7">GH1-50</strain>
    </source>
</reference>
<keyword evidence="2" id="KW-0805">Transcription regulation</keyword>
<proteinExistence type="inferred from homology"/>
<dbReference type="PROSITE" id="PS50931">
    <property type="entry name" value="HTH_LYSR"/>
    <property type="match status" value="1"/>
</dbReference>
<keyword evidence="3" id="KW-0238">DNA-binding</keyword>
<dbReference type="PANTHER" id="PTHR30537:SF74">
    <property type="entry name" value="HTH-TYPE TRANSCRIPTIONAL REGULATOR TRPI"/>
    <property type="match status" value="1"/>
</dbReference>
<reference evidence="6 7" key="1">
    <citation type="submission" date="2019-12" db="EMBL/GenBank/DDBJ databases">
        <authorList>
            <person name="Lee S.D."/>
        </authorList>
    </citation>
    <scope>NUCLEOTIDE SEQUENCE [LARGE SCALE GENOMIC DNA]</scope>
    <source>
        <strain evidence="6 7">GH1-50</strain>
    </source>
</reference>
<feature type="domain" description="HTH lysR-type" evidence="5">
    <location>
        <begin position="1"/>
        <end position="58"/>
    </location>
</feature>
<sequence>MNLNALRVFTVVAEHGNLQRAADRLNLSRGAVSQRIKQLEVDLGTVLLERGARGVALTEDGERCRAAMVEALSLIETALSGIGDKDGTITIHLGSSTATKWLMPRMDRFRAEFPDVALTTEIHETRLRRSLGPNELAIWPGSAPDGNPAHLSCVLTEIRLVAVCAPSLARPAGTLDTAALLALPFLQDANRHWDRLVEESGAKKQAKPLNVDRSALALDAAINGHGVAIAPAYMVEADIARGRLSEIWSDPEPPRQQLYLSWSREDLGHRTAGKVVDWIRAGFGHPCE</sequence>
<evidence type="ECO:0000313" key="7">
    <source>
        <dbReference type="Proteomes" id="UP000480350"/>
    </source>
</evidence>
<dbReference type="PRINTS" id="PR00039">
    <property type="entry name" value="HTHLYSR"/>
</dbReference>
<protein>
    <submittedName>
        <fullName evidence="6">LysR family transcriptional regulator</fullName>
    </submittedName>
</protein>
<dbReference type="FunFam" id="1.10.10.10:FF:000001">
    <property type="entry name" value="LysR family transcriptional regulator"/>
    <property type="match status" value="1"/>
</dbReference>
<evidence type="ECO:0000256" key="1">
    <source>
        <dbReference type="ARBA" id="ARBA00009437"/>
    </source>
</evidence>